<dbReference type="Pfam" id="PF00370">
    <property type="entry name" value="FGGY_N"/>
    <property type="match status" value="1"/>
</dbReference>
<evidence type="ECO:0000259" key="5">
    <source>
        <dbReference type="Pfam" id="PF02782"/>
    </source>
</evidence>
<keyword evidence="3" id="KW-0418">Kinase</keyword>
<dbReference type="SUPFAM" id="SSF53067">
    <property type="entry name" value="Actin-like ATPase domain"/>
    <property type="match status" value="2"/>
</dbReference>
<dbReference type="InterPro" id="IPR018484">
    <property type="entry name" value="FGGY_N"/>
</dbReference>
<feature type="domain" description="Carbohydrate kinase FGGY N-terminal" evidence="4">
    <location>
        <begin position="8"/>
        <end position="239"/>
    </location>
</feature>
<dbReference type="InterPro" id="IPR000577">
    <property type="entry name" value="Carb_kinase_FGGY"/>
</dbReference>
<comment type="similarity">
    <text evidence="1">Belongs to the FGGY kinase family.</text>
</comment>
<dbReference type="InterPro" id="IPR018485">
    <property type="entry name" value="FGGY_C"/>
</dbReference>
<proteinExistence type="inferred from homology"/>
<evidence type="ECO:0000313" key="6">
    <source>
        <dbReference type="EMBL" id="CAG5076243.1"/>
    </source>
</evidence>
<dbReference type="InterPro" id="IPR050406">
    <property type="entry name" value="FGGY_Carb_Kinase"/>
</dbReference>
<dbReference type="Proteomes" id="UP000681526">
    <property type="component" value="Unassembled WGS sequence"/>
</dbReference>
<evidence type="ECO:0000259" key="4">
    <source>
        <dbReference type="Pfam" id="PF00370"/>
    </source>
</evidence>
<keyword evidence="7" id="KW-1185">Reference proteome</keyword>
<name>A0ABM8V013_THEXY</name>
<sequence length="462" mass="49694">MKGGIGVIVIGLDIGTTSICGAALEVPGGRLLRSVTRPNNAWLQADGVRAEQDPDRILLTVREMLQELTAQYPVAAGIGITGQMHGMLYVDRSGRAVSPLYTWQDRRGLEPADDRGTYVEWLERETGRPIAAGFGLVTHAVLARQGNVPDQAAALCTIADYAAMRLGGGRVPVMNPSMAASLGFFDVEHGRFDTKALNAVGLGEQMLPQVVASATRVGATGQGIPVFHAIGDNQASFLGSVHDPEQSVLINIGTGGQMTAYTGRYCAIEGLETRPYPGGGYLLVGASLSGGKSYAMLETFFRSVLEWFGDGRDVPPLYGKMEELLDRFLPLARPLQVSTRFYGTRTEPEQTGSITGIGPDNFTPAHLVSGFLEGMAEELFDFYKRLPEAMRGRMRQLVGSGNAIRHNRHLRRICEERFGMPLSIPRVAEEASVGAALHAAVGLGVLKDHRSAGQCLTYGYGE</sequence>
<dbReference type="GO" id="GO:0016740">
    <property type="term" value="F:transferase activity"/>
    <property type="evidence" value="ECO:0007669"/>
    <property type="project" value="UniProtKB-KW"/>
</dbReference>
<dbReference type="PANTHER" id="PTHR43095">
    <property type="entry name" value="SUGAR KINASE"/>
    <property type="match status" value="1"/>
</dbReference>
<gene>
    <name evidence="6" type="primary">txxe73</name>
    <name evidence="6" type="ORF">TXXE_00485</name>
</gene>
<dbReference type="Gene3D" id="3.30.420.40">
    <property type="match status" value="2"/>
</dbReference>
<evidence type="ECO:0000256" key="3">
    <source>
        <dbReference type="ARBA" id="ARBA00022777"/>
    </source>
</evidence>
<dbReference type="EMBL" id="CAJRAY010000001">
    <property type="protein sequence ID" value="CAG5076243.1"/>
    <property type="molecule type" value="Genomic_DNA"/>
</dbReference>
<dbReference type="Pfam" id="PF02782">
    <property type="entry name" value="FGGY_C"/>
    <property type="match status" value="1"/>
</dbReference>
<dbReference type="CDD" id="cd07777">
    <property type="entry name" value="ASKHA_NBD_FGGY_SHK"/>
    <property type="match status" value="1"/>
</dbReference>
<feature type="domain" description="Carbohydrate kinase FGGY C-terminal" evidence="5">
    <location>
        <begin position="250"/>
        <end position="442"/>
    </location>
</feature>
<comment type="caution">
    <text evidence="6">The sequence shown here is derived from an EMBL/GenBank/DDBJ whole genome shotgun (WGS) entry which is preliminary data.</text>
</comment>
<dbReference type="PANTHER" id="PTHR43095:SF5">
    <property type="entry name" value="XYLULOSE KINASE"/>
    <property type="match status" value="1"/>
</dbReference>
<organism evidence="6 7">
    <name type="scientific">Thermobacillus xylanilyticus</name>
    <dbReference type="NCBI Taxonomy" id="76633"/>
    <lineage>
        <taxon>Bacteria</taxon>
        <taxon>Bacillati</taxon>
        <taxon>Bacillota</taxon>
        <taxon>Bacilli</taxon>
        <taxon>Bacillales</taxon>
        <taxon>Paenibacillaceae</taxon>
        <taxon>Thermobacillus</taxon>
    </lineage>
</organism>
<evidence type="ECO:0000256" key="1">
    <source>
        <dbReference type="ARBA" id="ARBA00009156"/>
    </source>
</evidence>
<keyword evidence="2 6" id="KW-0808">Transferase</keyword>
<dbReference type="RefSeq" id="WP_213483031.1">
    <property type="nucleotide sequence ID" value="NZ_CAJRAY010000001.1"/>
</dbReference>
<dbReference type="PIRSF" id="PIRSF000538">
    <property type="entry name" value="GlpK"/>
    <property type="match status" value="1"/>
</dbReference>
<accession>A0ABM8V013</accession>
<dbReference type="InterPro" id="IPR043129">
    <property type="entry name" value="ATPase_NBD"/>
</dbReference>
<evidence type="ECO:0000256" key="2">
    <source>
        <dbReference type="ARBA" id="ARBA00022679"/>
    </source>
</evidence>
<reference evidence="6 7" key="1">
    <citation type="submission" date="2021-04" db="EMBL/GenBank/DDBJ databases">
        <authorList>
            <person name="Rakotoarivonina H."/>
        </authorList>
    </citation>
    <scope>NUCLEOTIDE SEQUENCE [LARGE SCALE GENOMIC DNA]</scope>
    <source>
        <strain evidence="6 7">XE</strain>
    </source>
</reference>
<evidence type="ECO:0000313" key="7">
    <source>
        <dbReference type="Proteomes" id="UP000681526"/>
    </source>
</evidence>
<dbReference type="EC" id="2.7.1.-" evidence="6"/>
<protein>
    <submittedName>
        <fullName evidence="6">Carbohydrate kinase-like protein</fullName>
        <ecNumber evidence="6">2.7.1.-</ecNumber>
    </submittedName>
</protein>